<dbReference type="Pfam" id="PF04991">
    <property type="entry name" value="LicD"/>
    <property type="match status" value="2"/>
</dbReference>
<dbReference type="RefSeq" id="WP_349050297.1">
    <property type="nucleotide sequence ID" value="NZ_JBBNLY010000024.1"/>
</dbReference>
<evidence type="ECO:0000313" key="2">
    <source>
        <dbReference type="EMBL" id="MBS5413570.1"/>
    </source>
</evidence>
<name>A0A943DUQ0_BACT4</name>
<dbReference type="Proteomes" id="UP000782901">
    <property type="component" value="Unassembled WGS sequence"/>
</dbReference>
<gene>
    <name evidence="2" type="ORF">KHY35_23145</name>
</gene>
<dbReference type="PANTHER" id="PTHR43404">
    <property type="entry name" value="LIPOPOLYSACCHARIDE CHOLINEPHOSPHOTRANSFERASE LICD"/>
    <property type="match status" value="1"/>
</dbReference>
<evidence type="ECO:0000313" key="3">
    <source>
        <dbReference type="Proteomes" id="UP000782901"/>
    </source>
</evidence>
<dbReference type="GO" id="GO:0009100">
    <property type="term" value="P:glycoprotein metabolic process"/>
    <property type="evidence" value="ECO:0007669"/>
    <property type="project" value="UniProtKB-ARBA"/>
</dbReference>
<dbReference type="PANTHER" id="PTHR43404:SF2">
    <property type="entry name" value="LIPOPOLYSACCHARIDE CHOLINEPHOSPHOTRANSFERASE LICD"/>
    <property type="match status" value="1"/>
</dbReference>
<reference evidence="2" key="1">
    <citation type="submission" date="2021-02" db="EMBL/GenBank/DDBJ databases">
        <title>Infant gut strain persistence is associated with maternal origin, phylogeny, and functional potential including surface adhesion and iron acquisition.</title>
        <authorList>
            <person name="Lou Y.C."/>
        </authorList>
    </citation>
    <scope>NUCLEOTIDE SEQUENCE</scope>
    <source>
        <strain evidence="2">L3_082_243G1_dasL3_082_243G1_maxbin2.maxbin.015s ta_sub</strain>
    </source>
</reference>
<comment type="caution">
    <text evidence="2">The sequence shown here is derived from an EMBL/GenBank/DDBJ whole genome shotgun (WGS) entry which is preliminary data.</text>
</comment>
<protein>
    <submittedName>
        <fullName evidence="2">LicD family protein</fullName>
    </submittedName>
</protein>
<dbReference type="EMBL" id="JAGZEE010000063">
    <property type="protein sequence ID" value="MBS5413570.1"/>
    <property type="molecule type" value="Genomic_DNA"/>
</dbReference>
<organism evidence="2 3">
    <name type="scientific">Bacteroides thetaiotaomicron</name>
    <dbReference type="NCBI Taxonomy" id="818"/>
    <lineage>
        <taxon>Bacteria</taxon>
        <taxon>Pseudomonadati</taxon>
        <taxon>Bacteroidota</taxon>
        <taxon>Bacteroidia</taxon>
        <taxon>Bacteroidales</taxon>
        <taxon>Bacteroidaceae</taxon>
        <taxon>Bacteroides</taxon>
    </lineage>
</organism>
<dbReference type="AlphaFoldDB" id="A0A943DUQ0"/>
<dbReference type="InterPro" id="IPR052942">
    <property type="entry name" value="LPS_cholinephosphotransferase"/>
</dbReference>
<dbReference type="InterPro" id="IPR007074">
    <property type="entry name" value="LicD/FKTN/FKRP_NTP_transf"/>
</dbReference>
<accession>A0A943DUQ0</accession>
<evidence type="ECO:0000259" key="1">
    <source>
        <dbReference type="Pfam" id="PF04991"/>
    </source>
</evidence>
<proteinExistence type="predicted"/>
<feature type="domain" description="LicD/FKTN/FKRP nucleotidyltransferase" evidence="1">
    <location>
        <begin position="218"/>
        <end position="248"/>
    </location>
</feature>
<sequence length="278" mass="32674">MIDKIKHEELRERFNPDGSVLRIHQLRLLEMLKYLDNICRKNNISYWLGSGSLLGAVRHGGFIPWDDDVDIEMLKVDYDKFLKVMYLTKNDKYVLQTHDTDPCFFAPFAKLRDLNSCLEELNGVDLHYKYKGAFIDIFPIEPSSTAFLLQISGLFQRILYNISKRISNFLLCKIITTPLFFFNNSIVFPVLSFVSRIRAKDCYRYVHGITYYSPRYDKDIFPLKEMVFEGYSFPVPFNSDEYLRKIYGDYKTLPNLEDLHIHTLKIESYSSEGDINSL</sequence>
<feature type="domain" description="LicD/FKTN/FKRP nucleotidyltransferase" evidence="1">
    <location>
        <begin position="39"/>
        <end position="144"/>
    </location>
</feature>